<evidence type="ECO:0000256" key="1">
    <source>
        <dbReference type="ARBA" id="ARBA00001974"/>
    </source>
</evidence>
<reference evidence="13" key="1">
    <citation type="submission" date="2016-10" db="EMBL/GenBank/DDBJ databases">
        <authorList>
            <person name="de Groot N.N."/>
        </authorList>
    </citation>
    <scope>NUCLEOTIDE SEQUENCE</scope>
</reference>
<evidence type="ECO:0000256" key="9">
    <source>
        <dbReference type="ARBA" id="ARBA00023002"/>
    </source>
</evidence>
<dbReference type="SUPFAM" id="SSF51905">
    <property type="entry name" value="FAD/NAD(P)-binding domain"/>
    <property type="match status" value="1"/>
</dbReference>
<dbReference type="EMBL" id="FPHL01000057">
    <property type="protein sequence ID" value="SFV69055.1"/>
    <property type="molecule type" value="Genomic_DNA"/>
</dbReference>
<dbReference type="GO" id="GO:0009061">
    <property type="term" value="P:anaerobic respiration"/>
    <property type="evidence" value="ECO:0007669"/>
    <property type="project" value="TreeGrafter"/>
</dbReference>
<evidence type="ECO:0000256" key="10">
    <source>
        <dbReference type="ARBA" id="ARBA00023136"/>
    </source>
</evidence>
<dbReference type="InterPro" id="IPR030664">
    <property type="entry name" value="SdhA/FrdA/AprA"/>
</dbReference>
<dbReference type="NCBIfam" id="TIGR01812">
    <property type="entry name" value="sdhA_frdA_Gneg"/>
    <property type="match status" value="1"/>
</dbReference>
<evidence type="ECO:0000256" key="6">
    <source>
        <dbReference type="ARBA" id="ARBA00022630"/>
    </source>
</evidence>
<comment type="subcellular location">
    <subcellularLocation>
        <location evidence="2">Membrane</location>
        <topology evidence="2">Peripheral membrane protein</topology>
    </subcellularLocation>
</comment>
<evidence type="ECO:0000259" key="12">
    <source>
        <dbReference type="Pfam" id="PF02910"/>
    </source>
</evidence>
<dbReference type="SUPFAM" id="SSF46977">
    <property type="entry name" value="Succinate dehydrogenase/fumarate reductase flavoprotein C-terminal domain"/>
    <property type="match status" value="1"/>
</dbReference>
<dbReference type="PANTHER" id="PTHR11632:SF51">
    <property type="entry name" value="SUCCINATE DEHYDROGENASE [UBIQUINONE] FLAVOPROTEIN SUBUNIT, MITOCHONDRIAL"/>
    <property type="match status" value="1"/>
</dbReference>
<organism evidence="13">
    <name type="scientific">hydrothermal vent metagenome</name>
    <dbReference type="NCBI Taxonomy" id="652676"/>
    <lineage>
        <taxon>unclassified sequences</taxon>
        <taxon>metagenomes</taxon>
        <taxon>ecological metagenomes</taxon>
    </lineage>
</organism>
<dbReference type="GO" id="GO:0005886">
    <property type="term" value="C:plasma membrane"/>
    <property type="evidence" value="ECO:0007669"/>
    <property type="project" value="TreeGrafter"/>
</dbReference>
<dbReference type="InterPro" id="IPR003952">
    <property type="entry name" value="FRD_SDH_FAD_BS"/>
</dbReference>
<comment type="cofactor">
    <cofactor evidence="1">
        <name>FAD</name>
        <dbReference type="ChEBI" id="CHEBI:57692"/>
    </cofactor>
</comment>
<dbReference type="GO" id="GO:0008177">
    <property type="term" value="F:succinate dehydrogenase (quinone) activity"/>
    <property type="evidence" value="ECO:0007669"/>
    <property type="project" value="UniProtKB-EC"/>
</dbReference>
<dbReference type="Pfam" id="PF02910">
    <property type="entry name" value="Succ_DH_flav_C"/>
    <property type="match status" value="1"/>
</dbReference>
<dbReference type="PROSITE" id="PS00504">
    <property type="entry name" value="FRD_SDH_FAD_BINDING"/>
    <property type="match status" value="1"/>
</dbReference>
<dbReference type="GO" id="GO:0009055">
    <property type="term" value="F:electron transfer activity"/>
    <property type="evidence" value="ECO:0007669"/>
    <property type="project" value="TreeGrafter"/>
</dbReference>
<evidence type="ECO:0000256" key="3">
    <source>
        <dbReference type="ARBA" id="ARBA00008040"/>
    </source>
</evidence>
<evidence type="ECO:0000259" key="11">
    <source>
        <dbReference type="Pfam" id="PF00890"/>
    </source>
</evidence>
<name>A0A1W1CTK4_9ZZZZ</name>
<sequence>MNTNSDVKIYEYDAVIVGAGLAGLAAAKELTAAGKKTAVITKLHPLRSHSGAAQGGINAALGKDDSTELHEFDTVKGSDYLADQDAVELMCTKAPETIRWAERMGTVFSRDEEGDIAIRPFGGQSKPRACYAKDRTGLALLQAIYEQAFREGIEVFDEWYAGDMIYQDGKVSGVVAYDIRNSKVAVFNAKVTMFATGGNGRLYRFNSNAHANTGDSLSIVARHGLPLEDMEFVQFHPSGLGGSGILISEAARGEGGRLYNSLGERFMEKYAPNAMELASRDVVSRAIMEEVRQGRGVGKDGQSVNIDLTHLDPQIILTRLPELRELAIAFQGQDMLKEPIHISATAHYSMGGIPTNINCQVRKSPTELVEGFYAAGECACVSVHGANRLGANSVLEALLFGRHAGENMIKALDEGASLRKATAADADTFVEELTRIKTSNGTERVPELRTELQNGMTADAGVFRTKESLDRQLKLINSLLKRFKNIRIDDKSKTFNTDLQEAIELGHMLESAKFVVEGALMREESRGGHYREDFPTRDDKKFLKHTYAYMDKDYNVSIEWGDVVLGKFEPKERTY</sequence>
<feature type="domain" description="Fumarate reductase/succinate dehydrogenase flavoprotein-like C-terminal" evidence="12">
    <location>
        <begin position="449"/>
        <end position="575"/>
    </location>
</feature>
<dbReference type="FunFam" id="3.90.700.10:FF:000001">
    <property type="entry name" value="Mitochondrial succinate dehydrogenase flavoprotein subunit"/>
    <property type="match status" value="1"/>
</dbReference>
<dbReference type="InterPro" id="IPR014006">
    <property type="entry name" value="Succ_Dhase_FrdA_Gneg"/>
</dbReference>
<dbReference type="Gene3D" id="3.50.50.60">
    <property type="entry name" value="FAD/NAD(P)-binding domain"/>
    <property type="match status" value="1"/>
</dbReference>
<dbReference type="SUPFAM" id="SSF56425">
    <property type="entry name" value="Succinate dehydrogenase/fumarate reductase flavoprotein, catalytic domain"/>
    <property type="match status" value="1"/>
</dbReference>
<proteinExistence type="inferred from homology"/>
<keyword evidence="6" id="KW-0285">Flavoprotein</keyword>
<evidence type="ECO:0000256" key="5">
    <source>
        <dbReference type="ARBA" id="ARBA00022448"/>
    </source>
</evidence>
<protein>
    <recommendedName>
        <fullName evidence="4">succinate dehydrogenase</fullName>
        <ecNumber evidence="4">1.3.5.1</ecNumber>
    </recommendedName>
</protein>
<feature type="domain" description="FAD-dependent oxidoreductase 2 FAD-binding" evidence="11">
    <location>
        <begin position="13"/>
        <end position="394"/>
    </location>
</feature>
<dbReference type="Gene3D" id="3.90.700.10">
    <property type="entry name" value="Succinate dehydrogenase/fumarate reductase flavoprotein, catalytic domain"/>
    <property type="match status" value="1"/>
</dbReference>
<comment type="similarity">
    <text evidence="3">Belongs to the FAD-dependent oxidoreductase 2 family. FRD/SDH subfamily.</text>
</comment>
<evidence type="ECO:0000256" key="8">
    <source>
        <dbReference type="ARBA" id="ARBA00022982"/>
    </source>
</evidence>
<dbReference type="AlphaFoldDB" id="A0A1W1CTK4"/>
<dbReference type="GO" id="GO:0022900">
    <property type="term" value="P:electron transport chain"/>
    <property type="evidence" value="ECO:0007669"/>
    <property type="project" value="InterPro"/>
</dbReference>
<dbReference type="InterPro" id="IPR037099">
    <property type="entry name" value="Fum_R/Succ_DH_flav-like_C_sf"/>
</dbReference>
<keyword evidence="5" id="KW-0813">Transport</keyword>
<evidence type="ECO:0000256" key="7">
    <source>
        <dbReference type="ARBA" id="ARBA00022827"/>
    </source>
</evidence>
<accession>A0A1W1CTK4</accession>
<evidence type="ECO:0000313" key="13">
    <source>
        <dbReference type="EMBL" id="SFV69055.1"/>
    </source>
</evidence>
<dbReference type="Pfam" id="PF00890">
    <property type="entry name" value="FAD_binding_2"/>
    <property type="match status" value="1"/>
</dbReference>
<evidence type="ECO:0000256" key="2">
    <source>
        <dbReference type="ARBA" id="ARBA00004170"/>
    </source>
</evidence>
<dbReference type="PANTHER" id="PTHR11632">
    <property type="entry name" value="SUCCINATE DEHYDROGENASE 2 FLAVOPROTEIN SUBUNIT"/>
    <property type="match status" value="1"/>
</dbReference>
<dbReference type="GO" id="GO:0050660">
    <property type="term" value="F:flavin adenine dinucleotide binding"/>
    <property type="evidence" value="ECO:0007669"/>
    <property type="project" value="InterPro"/>
</dbReference>
<keyword evidence="8" id="KW-0249">Electron transport</keyword>
<dbReference type="PIRSF" id="PIRSF000171">
    <property type="entry name" value="SDHA_APRA_LASPO"/>
    <property type="match status" value="1"/>
</dbReference>
<evidence type="ECO:0000256" key="4">
    <source>
        <dbReference type="ARBA" id="ARBA00012792"/>
    </source>
</evidence>
<keyword evidence="9" id="KW-0560">Oxidoreductase</keyword>
<keyword evidence="10" id="KW-0472">Membrane</keyword>
<dbReference type="FunFam" id="1.20.58.100:FF:000001">
    <property type="entry name" value="Succinate dehydrogenase flavoprotein subunit (SdhA)"/>
    <property type="match status" value="1"/>
</dbReference>
<dbReference type="InterPro" id="IPR036188">
    <property type="entry name" value="FAD/NAD-bd_sf"/>
</dbReference>
<dbReference type="InterPro" id="IPR015939">
    <property type="entry name" value="Fum_Rdtase/Succ_DH_flav-like_C"/>
</dbReference>
<keyword evidence="7" id="KW-0274">FAD</keyword>
<dbReference type="Gene3D" id="4.10.80.40">
    <property type="entry name" value="succinate dehydrogenase protein domain"/>
    <property type="match status" value="1"/>
</dbReference>
<dbReference type="Gene3D" id="1.20.58.100">
    <property type="entry name" value="Fumarate reductase/succinate dehydrogenase flavoprotein-like, C-terminal domain"/>
    <property type="match status" value="1"/>
</dbReference>
<gene>
    <name evidence="13" type="ORF">MNB_SV-10-1233</name>
</gene>
<dbReference type="InterPro" id="IPR027477">
    <property type="entry name" value="Succ_DH/fumarate_Rdtase_cat_sf"/>
</dbReference>
<dbReference type="EC" id="1.3.5.1" evidence="4"/>
<dbReference type="InterPro" id="IPR003953">
    <property type="entry name" value="FAD-dep_OxRdtase_2_FAD-bd"/>
</dbReference>